<evidence type="ECO:0000313" key="2">
    <source>
        <dbReference type="EMBL" id="KII65492.1"/>
    </source>
</evidence>
<organism evidence="2 3">
    <name type="scientific">Thelohanellus kitauei</name>
    <name type="common">Myxosporean</name>
    <dbReference type="NCBI Taxonomy" id="669202"/>
    <lineage>
        <taxon>Eukaryota</taxon>
        <taxon>Metazoa</taxon>
        <taxon>Cnidaria</taxon>
        <taxon>Myxozoa</taxon>
        <taxon>Myxosporea</taxon>
        <taxon>Bivalvulida</taxon>
        <taxon>Platysporina</taxon>
        <taxon>Myxobolidae</taxon>
        <taxon>Thelohanellus</taxon>
    </lineage>
</organism>
<reference evidence="2 3" key="1">
    <citation type="journal article" date="2014" name="Genome Biol. Evol.">
        <title>The genome of the myxosporean Thelohanellus kitauei shows adaptations to nutrient acquisition within its fish host.</title>
        <authorList>
            <person name="Yang Y."/>
            <person name="Xiong J."/>
            <person name="Zhou Z."/>
            <person name="Huo F."/>
            <person name="Miao W."/>
            <person name="Ran C."/>
            <person name="Liu Y."/>
            <person name="Zhang J."/>
            <person name="Feng J."/>
            <person name="Wang M."/>
            <person name="Wang M."/>
            <person name="Wang L."/>
            <person name="Yao B."/>
        </authorList>
    </citation>
    <scope>NUCLEOTIDE SEQUENCE [LARGE SCALE GENOMIC DNA]</scope>
    <source>
        <strain evidence="2">Wuqing</strain>
    </source>
</reference>
<feature type="chain" id="PRO_5002152585" evidence="1">
    <location>
        <begin position="25"/>
        <end position="279"/>
    </location>
</feature>
<accession>A0A0C2MV06</accession>
<keyword evidence="1" id="KW-0732">Signal</keyword>
<dbReference type="AlphaFoldDB" id="A0A0C2MV06"/>
<protein>
    <submittedName>
        <fullName evidence="2">Uncharacterized protein</fullName>
    </submittedName>
</protein>
<comment type="caution">
    <text evidence="2">The sequence shown here is derived from an EMBL/GenBank/DDBJ whole genome shotgun (WGS) entry which is preliminary data.</text>
</comment>
<feature type="signal peptide" evidence="1">
    <location>
        <begin position="1"/>
        <end position="24"/>
    </location>
</feature>
<name>A0A0C2MV06_THEKT</name>
<dbReference type="EMBL" id="JWZT01003808">
    <property type="protein sequence ID" value="KII65492.1"/>
    <property type="molecule type" value="Genomic_DNA"/>
</dbReference>
<evidence type="ECO:0000256" key="1">
    <source>
        <dbReference type="SAM" id="SignalP"/>
    </source>
</evidence>
<keyword evidence="3" id="KW-1185">Reference proteome</keyword>
<evidence type="ECO:0000313" key="3">
    <source>
        <dbReference type="Proteomes" id="UP000031668"/>
    </source>
</evidence>
<dbReference type="Proteomes" id="UP000031668">
    <property type="component" value="Unassembled WGS sequence"/>
</dbReference>
<sequence>MNISNNPALIATFILCVSFHVSCPRPKIKFSRVKETMTNFPPFRAIRDRFKSRGKLTVEQLTSQEANAVEQLTASEAEVAERLQTDQEPSLATEEEISEAMANFKGPPPKSSCLKTHEGIVRNGLYNAETENHIIAPNMFVFELLRAYDETPDTPEDRYWLVSSCCLQLVEKPKTDGSAVCTLICLTPDLTSSTAPSISRILAASKKDVGSSATSVSQEKALDLSTGEESIYQGDDTSRAIYKHSVGENVGASSHEPEYQGSADRVVSMHEFYQEKSMR</sequence>
<proteinExistence type="predicted"/>
<gene>
    <name evidence="2" type="ORF">RF11_07009</name>
</gene>